<dbReference type="PANTHER" id="PTHR20842:SF0">
    <property type="entry name" value="ALPHA-ASPARTYL DIPEPTIDASE"/>
    <property type="match status" value="1"/>
</dbReference>
<sequence>MKQIIALGGGGFSKEPENPLLDNYILKQSSSAKPKVCFIPTASGDSEGYIQRFYQAFEQLNCTASHLSLYKPPTLDIEDYIMDKDILYVGGGNTRNLVTLWKEWKLDQYIRSAYDSEIVLAGLSAGSICWFEEGVTGSLGVELSSLRALGFLQGSFCPHYDDESERRPSFHKLLESNQIGSGYAAADGVAFHYRDEEMYQVVSSRPNALAYRVELVNHEAVDIPIKPIYLGETA</sequence>
<protein>
    <submittedName>
        <fullName evidence="5">Peptidase E</fullName>
    </submittedName>
</protein>
<dbReference type="GO" id="GO:0006508">
    <property type="term" value="P:proteolysis"/>
    <property type="evidence" value="ECO:0007669"/>
    <property type="project" value="UniProtKB-KW"/>
</dbReference>
<dbReference type="Gene3D" id="3.40.50.880">
    <property type="match status" value="1"/>
</dbReference>
<dbReference type="SUPFAM" id="SSF52317">
    <property type="entry name" value="Class I glutamine amidotransferase-like"/>
    <property type="match status" value="1"/>
</dbReference>
<evidence type="ECO:0000256" key="3">
    <source>
        <dbReference type="ARBA" id="ARBA00022801"/>
    </source>
</evidence>
<dbReference type="CDD" id="cd03146">
    <property type="entry name" value="GAT1_Peptidase_E"/>
    <property type="match status" value="1"/>
</dbReference>
<keyword evidence="4" id="KW-0720">Serine protease</keyword>
<keyword evidence="2" id="KW-0645">Protease</keyword>
<name>A0A4R4DYF6_9BACL</name>
<keyword evidence="3" id="KW-0378">Hydrolase</keyword>
<proteinExistence type="inferred from homology"/>
<dbReference type="InterPro" id="IPR005320">
    <property type="entry name" value="Peptidase_S51"/>
</dbReference>
<keyword evidence="6" id="KW-1185">Reference proteome</keyword>
<dbReference type="OrthoDB" id="9778515at2"/>
<dbReference type="InterPro" id="IPR029062">
    <property type="entry name" value="Class_I_gatase-like"/>
</dbReference>
<evidence type="ECO:0000256" key="4">
    <source>
        <dbReference type="ARBA" id="ARBA00022825"/>
    </source>
</evidence>
<dbReference type="EMBL" id="SKFG01000066">
    <property type="protein sequence ID" value="TCZ68316.1"/>
    <property type="molecule type" value="Genomic_DNA"/>
</dbReference>
<evidence type="ECO:0000313" key="5">
    <source>
        <dbReference type="EMBL" id="TCZ68316.1"/>
    </source>
</evidence>
<dbReference type="RefSeq" id="WP_132420620.1">
    <property type="nucleotide sequence ID" value="NZ_SKFG01000066.1"/>
</dbReference>
<accession>A0A4R4DYF6</accession>
<comment type="similarity">
    <text evidence="1">Belongs to the peptidase S51 family.</text>
</comment>
<dbReference type="Proteomes" id="UP000295418">
    <property type="component" value="Unassembled WGS sequence"/>
</dbReference>
<evidence type="ECO:0000313" key="6">
    <source>
        <dbReference type="Proteomes" id="UP000295418"/>
    </source>
</evidence>
<evidence type="ECO:0000256" key="2">
    <source>
        <dbReference type="ARBA" id="ARBA00022670"/>
    </source>
</evidence>
<dbReference type="Pfam" id="PF03575">
    <property type="entry name" value="Peptidase_S51"/>
    <property type="match status" value="1"/>
</dbReference>
<organism evidence="5 6">
    <name type="scientific">Paenibacillus albiflavus</name>
    <dbReference type="NCBI Taxonomy" id="2545760"/>
    <lineage>
        <taxon>Bacteria</taxon>
        <taxon>Bacillati</taxon>
        <taxon>Bacillota</taxon>
        <taxon>Bacilli</taxon>
        <taxon>Bacillales</taxon>
        <taxon>Paenibacillaceae</taxon>
        <taxon>Paenibacillus</taxon>
    </lineage>
</organism>
<reference evidence="5 6" key="1">
    <citation type="submission" date="2019-03" db="EMBL/GenBank/DDBJ databases">
        <authorList>
            <person name="Kim M.K.M."/>
        </authorList>
    </citation>
    <scope>NUCLEOTIDE SEQUENCE [LARGE SCALE GENOMIC DNA]</scope>
    <source>
        <strain evidence="5 6">18JY21-1</strain>
    </source>
</reference>
<dbReference type="PANTHER" id="PTHR20842">
    <property type="entry name" value="PROTEASE S51 ALPHA-ASPARTYL DIPEPTIDASE"/>
    <property type="match status" value="1"/>
</dbReference>
<dbReference type="GO" id="GO:0008236">
    <property type="term" value="F:serine-type peptidase activity"/>
    <property type="evidence" value="ECO:0007669"/>
    <property type="project" value="UniProtKB-KW"/>
</dbReference>
<comment type="caution">
    <text evidence="5">The sequence shown here is derived from an EMBL/GenBank/DDBJ whole genome shotgun (WGS) entry which is preliminary data.</text>
</comment>
<gene>
    <name evidence="5" type="ORF">E0485_24395</name>
</gene>
<dbReference type="AlphaFoldDB" id="A0A4R4DYF6"/>
<evidence type="ECO:0000256" key="1">
    <source>
        <dbReference type="ARBA" id="ARBA00006534"/>
    </source>
</evidence>